<reference evidence="4" key="2">
    <citation type="submission" date="2023-01" db="EMBL/GenBank/DDBJ databases">
        <title>Draft genome sequence of Algimonas ampicilliniresistens strain NBRC 108219.</title>
        <authorList>
            <person name="Sun Q."/>
            <person name="Mori K."/>
        </authorList>
    </citation>
    <scope>NUCLEOTIDE SEQUENCE</scope>
    <source>
        <strain evidence="4">NBRC 108219</strain>
    </source>
</reference>
<protein>
    <submittedName>
        <fullName evidence="4">Acetyltransferase</fullName>
    </submittedName>
</protein>
<keyword evidence="2" id="KW-0012">Acyltransferase</keyword>
<comment type="caution">
    <text evidence="4">The sequence shown here is derived from an EMBL/GenBank/DDBJ whole genome shotgun (WGS) entry which is preliminary data.</text>
</comment>
<dbReference type="Proteomes" id="UP001161391">
    <property type="component" value="Unassembled WGS sequence"/>
</dbReference>
<sequence length="183" mass="19837">MGLSDGLMLRVAGSGDIPAIRTLQALSIAILQRGYLDDAQIEASRVSMGLDTQLIDDGTYFCVFDDETLVGCGGWSNRATLYGGDHSAGRSARKLDPATDRARIRAMYTHPDHARRGIGRSILMASEFAARNHGFKALEMASTEAGRPFYERCGYAVENSFFDHNGGVAVPLYTMVKALTPVD</sequence>
<evidence type="ECO:0000313" key="5">
    <source>
        <dbReference type="Proteomes" id="UP001161391"/>
    </source>
</evidence>
<accession>A0ABQ5VCM5</accession>
<evidence type="ECO:0000256" key="2">
    <source>
        <dbReference type="ARBA" id="ARBA00023315"/>
    </source>
</evidence>
<name>A0ABQ5VCM5_9PROT</name>
<keyword evidence="1" id="KW-0808">Transferase</keyword>
<dbReference type="EMBL" id="BSNK01000002">
    <property type="protein sequence ID" value="GLQ24835.1"/>
    <property type="molecule type" value="Genomic_DNA"/>
</dbReference>
<dbReference type="InterPro" id="IPR050832">
    <property type="entry name" value="Bact_Acetyltransf"/>
</dbReference>
<dbReference type="PROSITE" id="PS51186">
    <property type="entry name" value="GNAT"/>
    <property type="match status" value="1"/>
</dbReference>
<dbReference type="PANTHER" id="PTHR43877">
    <property type="entry name" value="AMINOALKYLPHOSPHONATE N-ACETYLTRANSFERASE-RELATED-RELATED"/>
    <property type="match status" value="1"/>
</dbReference>
<dbReference type="Pfam" id="PF00583">
    <property type="entry name" value="Acetyltransf_1"/>
    <property type="match status" value="1"/>
</dbReference>
<evidence type="ECO:0000259" key="3">
    <source>
        <dbReference type="PROSITE" id="PS51186"/>
    </source>
</evidence>
<gene>
    <name evidence="4" type="ORF">GCM10007853_27090</name>
</gene>
<evidence type="ECO:0000313" key="4">
    <source>
        <dbReference type="EMBL" id="GLQ24835.1"/>
    </source>
</evidence>
<dbReference type="InterPro" id="IPR016181">
    <property type="entry name" value="Acyl_CoA_acyltransferase"/>
</dbReference>
<dbReference type="InterPro" id="IPR000182">
    <property type="entry name" value="GNAT_dom"/>
</dbReference>
<organism evidence="4 5">
    <name type="scientific">Algimonas ampicilliniresistens</name>
    <dbReference type="NCBI Taxonomy" id="1298735"/>
    <lineage>
        <taxon>Bacteria</taxon>
        <taxon>Pseudomonadati</taxon>
        <taxon>Pseudomonadota</taxon>
        <taxon>Alphaproteobacteria</taxon>
        <taxon>Maricaulales</taxon>
        <taxon>Robiginitomaculaceae</taxon>
        <taxon>Algimonas</taxon>
    </lineage>
</organism>
<reference evidence="4" key="1">
    <citation type="journal article" date="2014" name="Int. J. Syst. Evol. Microbiol.">
        <title>Complete genome of a new Firmicutes species belonging to the dominant human colonic microbiota ('Ruminococcus bicirculans') reveals two chromosomes and a selective capacity to utilize plant glucans.</title>
        <authorList>
            <consortium name="NISC Comparative Sequencing Program"/>
            <person name="Wegmann U."/>
            <person name="Louis P."/>
            <person name="Goesmann A."/>
            <person name="Henrissat B."/>
            <person name="Duncan S.H."/>
            <person name="Flint H.J."/>
        </authorList>
    </citation>
    <scope>NUCLEOTIDE SEQUENCE</scope>
    <source>
        <strain evidence="4">NBRC 108219</strain>
    </source>
</reference>
<evidence type="ECO:0000256" key="1">
    <source>
        <dbReference type="ARBA" id="ARBA00022679"/>
    </source>
</evidence>
<keyword evidence="5" id="KW-1185">Reference proteome</keyword>
<feature type="domain" description="N-acetyltransferase" evidence="3">
    <location>
        <begin position="18"/>
        <end position="180"/>
    </location>
</feature>
<proteinExistence type="predicted"/>
<dbReference type="CDD" id="cd04301">
    <property type="entry name" value="NAT_SF"/>
    <property type="match status" value="1"/>
</dbReference>
<dbReference type="Gene3D" id="3.40.630.30">
    <property type="match status" value="1"/>
</dbReference>
<dbReference type="SUPFAM" id="SSF55729">
    <property type="entry name" value="Acyl-CoA N-acyltransferases (Nat)"/>
    <property type="match status" value="1"/>
</dbReference>
<dbReference type="PANTHER" id="PTHR43877:SF1">
    <property type="entry name" value="ACETYLTRANSFERASE"/>
    <property type="match status" value="1"/>
</dbReference>